<dbReference type="AlphaFoldDB" id="A0A8H4VKW7"/>
<feature type="compositionally biased region" description="Polar residues" evidence="1">
    <location>
        <begin position="109"/>
        <end position="121"/>
    </location>
</feature>
<gene>
    <name evidence="2" type="ORF">D9613_002432</name>
</gene>
<evidence type="ECO:0000313" key="2">
    <source>
        <dbReference type="EMBL" id="KAF4614576.1"/>
    </source>
</evidence>
<proteinExistence type="predicted"/>
<evidence type="ECO:0000256" key="1">
    <source>
        <dbReference type="SAM" id="MobiDB-lite"/>
    </source>
</evidence>
<feature type="region of interest" description="Disordered" evidence="1">
    <location>
        <begin position="103"/>
        <end position="236"/>
    </location>
</feature>
<feature type="compositionally biased region" description="Basic residues" evidence="1">
    <location>
        <begin position="213"/>
        <end position="236"/>
    </location>
</feature>
<reference evidence="2 3" key="1">
    <citation type="submission" date="2019-12" db="EMBL/GenBank/DDBJ databases">
        <authorList>
            <person name="Floudas D."/>
            <person name="Bentzer J."/>
            <person name="Ahren D."/>
            <person name="Johansson T."/>
            <person name="Persson P."/>
            <person name="Tunlid A."/>
        </authorList>
    </citation>
    <scope>NUCLEOTIDE SEQUENCE [LARGE SCALE GENOMIC DNA]</scope>
    <source>
        <strain evidence="2 3">CBS 102.39</strain>
    </source>
</reference>
<protein>
    <submittedName>
        <fullName evidence="2">Uncharacterized protein</fullName>
    </submittedName>
</protein>
<feature type="compositionally biased region" description="Pro residues" evidence="1">
    <location>
        <begin position="134"/>
        <end position="146"/>
    </location>
</feature>
<comment type="caution">
    <text evidence="2">The sequence shown here is derived from an EMBL/GenBank/DDBJ whole genome shotgun (WGS) entry which is preliminary data.</text>
</comment>
<organism evidence="2 3">
    <name type="scientific">Agrocybe pediades</name>
    <dbReference type="NCBI Taxonomy" id="84607"/>
    <lineage>
        <taxon>Eukaryota</taxon>
        <taxon>Fungi</taxon>
        <taxon>Dikarya</taxon>
        <taxon>Basidiomycota</taxon>
        <taxon>Agaricomycotina</taxon>
        <taxon>Agaricomycetes</taxon>
        <taxon>Agaricomycetidae</taxon>
        <taxon>Agaricales</taxon>
        <taxon>Agaricineae</taxon>
        <taxon>Strophariaceae</taxon>
        <taxon>Agrocybe</taxon>
    </lineage>
</organism>
<keyword evidence="3" id="KW-1185">Reference proteome</keyword>
<feature type="compositionally biased region" description="Basic and acidic residues" evidence="1">
    <location>
        <begin position="178"/>
        <end position="193"/>
    </location>
</feature>
<feature type="compositionally biased region" description="Low complexity" evidence="1">
    <location>
        <begin position="147"/>
        <end position="162"/>
    </location>
</feature>
<dbReference type="EMBL" id="JAACJL010000044">
    <property type="protein sequence ID" value="KAF4614576.1"/>
    <property type="molecule type" value="Genomic_DNA"/>
</dbReference>
<evidence type="ECO:0000313" key="3">
    <source>
        <dbReference type="Proteomes" id="UP000521872"/>
    </source>
</evidence>
<sequence>MPSSTVRHVMVYLDSLDEVEGAPPARRQAIEDVCPFLDLERILEVGMGDCEDEPEEHEIEHYNALLDLHDDFADLIEEFRGTRREYNKFSNIVNDKGHARCSLARYGNPNGQPTASRSATVPPSQPSSSHRQPAPQPSPARGPTPPTSRTQLQPAPAAVAPSAHHHSSPTVQPAQPAREFRRLQRDRPGGDDTRSDEDNDNDAEQLPSPPPKKMAKRAQPPKRVSARRGRGGKTLN</sequence>
<dbReference type="Proteomes" id="UP000521872">
    <property type="component" value="Unassembled WGS sequence"/>
</dbReference>
<feature type="compositionally biased region" description="Acidic residues" evidence="1">
    <location>
        <begin position="194"/>
        <end position="203"/>
    </location>
</feature>
<name>A0A8H4VKW7_9AGAR</name>
<accession>A0A8H4VKW7</accession>